<evidence type="ECO:0000313" key="2">
    <source>
        <dbReference type="EMBL" id="KIK35161.1"/>
    </source>
</evidence>
<evidence type="ECO:0000313" key="3">
    <source>
        <dbReference type="Proteomes" id="UP000054485"/>
    </source>
</evidence>
<accession>A0A0D0A039</accession>
<dbReference type="Proteomes" id="UP000054485">
    <property type="component" value="Unassembled WGS sequence"/>
</dbReference>
<feature type="compositionally biased region" description="Low complexity" evidence="1">
    <location>
        <begin position="13"/>
        <end position="29"/>
    </location>
</feature>
<feature type="compositionally biased region" description="Basic and acidic residues" evidence="1">
    <location>
        <begin position="1"/>
        <end position="11"/>
    </location>
</feature>
<evidence type="ECO:0000256" key="1">
    <source>
        <dbReference type="SAM" id="MobiDB-lite"/>
    </source>
</evidence>
<sequence length="288" mass="31048">MAPSKVPEKKGQPTTLTNTTIRNTTTPRNQMSQEDIEALPGAVTGLESAEKYLTSVLLHQADEPLSPLHLAGVLFQVTQMAKPILLAITNAIRAVAFILKQHAASEIAEVVAKIAAEQLADSLSANIVNNVIAAIAPQVVSIHTTTEALKTTFDHSKQLHDTMEREKEEERNDLKTAAECIKDAVDTLYESIEDCNNSYKLLTPSLEFTQDRLNNLATQLSQPLPTIRQPTAPIPALPTYSSVAAANIPPSIDQAVARASICAKQILLDPTSGHSLFPADTTNAFIAK</sequence>
<dbReference type="InParanoid" id="A0A0D0A039"/>
<name>A0A0D0A039_9AGAM</name>
<reference evidence="2 3" key="1">
    <citation type="submission" date="2014-04" db="EMBL/GenBank/DDBJ databases">
        <authorList>
            <consortium name="DOE Joint Genome Institute"/>
            <person name="Kuo A."/>
            <person name="Ruytinx J."/>
            <person name="Rineau F."/>
            <person name="Colpaert J."/>
            <person name="Kohler A."/>
            <person name="Nagy L.G."/>
            <person name="Floudas D."/>
            <person name="Copeland A."/>
            <person name="Barry K.W."/>
            <person name="Cichocki N."/>
            <person name="Veneault-Fourrey C."/>
            <person name="LaButti K."/>
            <person name="Lindquist E.A."/>
            <person name="Lipzen A."/>
            <person name="Lundell T."/>
            <person name="Morin E."/>
            <person name="Murat C."/>
            <person name="Sun H."/>
            <person name="Tunlid A."/>
            <person name="Henrissat B."/>
            <person name="Grigoriev I.V."/>
            <person name="Hibbett D.S."/>
            <person name="Martin F."/>
            <person name="Nordberg H.P."/>
            <person name="Cantor M.N."/>
            <person name="Hua S.X."/>
        </authorList>
    </citation>
    <scope>NUCLEOTIDE SEQUENCE [LARGE SCALE GENOMIC DNA]</scope>
    <source>
        <strain evidence="2 3">UH-Slu-Lm8-n1</strain>
    </source>
</reference>
<feature type="region of interest" description="Disordered" evidence="1">
    <location>
        <begin position="1"/>
        <end position="31"/>
    </location>
</feature>
<dbReference type="EMBL" id="KN835656">
    <property type="protein sequence ID" value="KIK35161.1"/>
    <property type="molecule type" value="Genomic_DNA"/>
</dbReference>
<protein>
    <submittedName>
        <fullName evidence="2">Uncharacterized protein</fullName>
    </submittedName>
</protein>
<dbReference type="OrthoDB" id="2688221at2759"/>
<dbReference type="AlphaFoldDB" id="A0A0D0A039"/>
<proteinExistence type="predicted"/>
<gene>
    <name evidence="2" type="ORF">CY34DRAFT_96592</name>
</gene>
<dbReference type="HOGENOM" id="CLU_085922_0_0_1"/>
<keyword evidence="3" id="KW-1185">Reference proteome</keyword>
<reference evidence="3" key="2">
    <citation type="submission" date="2015-01" db="EMBL/GenBank/DDBJ databases">
        <title>Evolutionary Origins and Diversification of the Mycorrhizal Mutualists.</title>
        <authorList>
            <consortium name="DOE Joint Genome Institute"/>
            <consortium name="Mycorrhizal Genomics Consortium"/>
            <person name="Kohler A."/>
            <person name="Kuo A."/>
            <person name="Nagy L.G."/>
            <person name="Floudas D."/>
            <person name="Copeland A."/>
            <person name="Barry K.W."/>
            <person name="Cichocki N."/>
            <person name="Veneault-Fourrey C."/>
            <person name="LaButti K."/>
            <person name="Lindquist E.A."/>
            <person name="Lipzen A."/>
            <person name="Lundell T."/>
            <person name="Morin E."/>
            <person name="Murat C."/>
            <person name="Riley R."/>
            <person name="Ohm R."/>
            <person name="Sun H."/>
            <person name="Tunlid A."/>
            <person name="Henrissat B."/>
            <person name="Grigoriev I.V."/>
            <person name="Hibbett D.S."/>
            <person name="Martin F."/>
        </authorList>
    </citation>
    <scope>NUCLEOTIDE SEQUENCE [LARGE SCALE GENOMIC DNA]</scope>
    <source>
        <strain evidence="3">UH-Slu-Lm8-n1</strain>
    </source>
</reference>
<feature type="non-terminal residue" evidence="2">
    <location>
        <position position="288"/>
    </location>
</feature>
<organism evidence="2 3">
    <name type="scientific">Suillus luteus UH-Slu-Lm8-n1</name>
    <dbReference type="NCBI Taxonomy" id="930992"/>
    <lineage>
        <taxon>Eukaryota</taxon>
        <taxon>Fungi</taxon>
        <taxon>Dikarya</taxon>
        <taxon>Basidiomycota</taxon>
        <taxon>Agaricomycotina</taxon>
        <taxon>Agaricomycetes</taxon>
        <taxon>Agaricomycetidae</taxon>
        <taxon>Boletales</taxon>
        <taxon>Suillineae</taxon>
        <taxon>Suillaceae</taxon>
        <taxon>Suillus</taxon>
    </lineage>
</organism>